<organism evidence="1 2">
    <name type="scientific">Trichomonas vaginalis (strain ATCC PRA-98 / G3)</name>
    <dbReference type="NCBI Taxonomy" id="412133"/>
    <lineage>
        <taxon>Eukaryota</taxon>
        <taxon>Metamonada</taxon>
        <taxon>Parabasalia</taxon>
        <taxon>Trichomonadida</taxon>
        <taxon>Trichomonadidae</taxon>
        <taxon>Trichomonas</taxon>
    </lineage>
</organism>
<dbReference type="InParanoid" id="A2DF43"/>
<sequence>MSTIKEVAEDCQTEIVAQLNDVLEQKGVKQEVLKNAQDIATVACQHLLDPENKAALMEFKGVPEDKKFELQLIYDFLKCSGFNFTANCLKYESQRPEMLGAYNRRQFGKECHLCTYDRTPYLVQLCREIQRQEGQN</sequence>
<name>A2DF43_TRIV3</name>
<dbReference type="EMBL" id="DS113193">
    <property type="protein sequence ID" value="EAY21035.1"/>
    <property type="molecule type" value="Genomic_DNA"/>
</dbReference>
<reference evidence="1" key="2">
    <citation type="journal article" date="2007" name="Science">
        <title>Draft genome sequence of the sexually transmitted pathogen Trichomonas vaginalis.</title>
        <authorList>
            <person name="Carlton J.M."/>
            <person name="Hirt R.P."/>
            <person name="Silva J.C."/>
            <person name="Delcher A.L."/>
            <person name="Schatz M."/>
            <person name="Zhao Q."/>
            <person name="Wortman J.R."/>
            <person name="Bidwell S.L."/>
            <person name="Alsmark U.C.M."/>
            <person name="Besteiro S."/>
            <person name="Sicheritz-Ponten T."/>
            <person name="Noel C.J."/>
            <person name="Dacks J.B."/>
            <person name="Foster P.G."/>
            <person name="Simillion C."/>
            <person name="Van de Peer Y."/>
            <person name="Miranda-Saavedra D."/>
            <person name="Barton G.J."/>
            <person name="Westrop G.D."/>
            <person name="Mueller S."/>
            <person name="Dessi D."/>
            <person name="Fiori P.L."/>
            <person name="Ren Q."/>
            <person name="Paulsen I."/>
            <person name="Zhang H."/>
            <person name="Bastida-Corcuera F.D."/>
            <person name="Simoes-Barbosa A."/>
            <person name="Brown M.T."/>
            <person name="Hayes R.D."/>
            <person name="Mukherjee M."/>
            <person name="Okumura C.Y."/>
            <person name="Schneider R."/>
            <person name="Smith A.J."/>
            <person name="Vanacova S."/>
            <person name="Villalvazo M."/>
            <person name="Haas B.J."/>
            <person name="Pertea M."/>
            <person name="Feldblyum T.V."/>
            <person name="Utterback T.R."/>
            <person name="Shu C.L."/>
            <person name="Osoegawa K."/>
            <person name="de Jong P.J."/>
            <person name="Hrdy I."/>
            <person name="Horvathova L."/>
            <person name="Zubacova Z."/>
            <person name="Dolezal P."/>
            <person name="Malik S.B."/>
            <person name="Logsdon J.M. Jr."/>
            <person name="Henze K."/>
            <person name="Gupta A."/>
            <person name="Wang C.C."/>
            <person name="Dunne R.L."/>
            <person name="Upcroft J.A."/>
            <person name="Upcroft P."/>
            <person name="White O."/>
            <person name="Salzberg S.L."/>
            <person name="Tang P."/>
            <person name="Chiu C.-H."/>
            <person name="Lee Y.-S."/>
            <person name="Embley T.M."/>
            <person name="Coombs G.H."/>
            <person name="Mottram J.C."/>
            <person name="Tachezy J."/>
            <person name="Fraser-Liggett C.M."/>
            <person name="Johnson P.J."/>
        </authorList>
    </citation>
    <scope>NUCLEOTIDE SEQUENCE [LARGE SCALE GENOMIC DNA]</scope>
    <source>
        <strain evidence="1">G3</strain>
    </source>
</reference>
<evidence type="ECO:0000313" key="2">
    <source>
        <dbReference type="Proteomes" id="UP000001542"/>
    </source>
</evidence>
<evidence type="ECO:0000313" key="1">
    <source>
        <dbReference type="EMBL" id="EAY21035.1"/>
    </source>
</evidence>
<dbReference type="AlphaFoldDB" id="A2DF43"/>
<protein>
    <recommendedName>
        <fullName evidence="3">LisH domain-containing protein</fullName>
    </recommendedName>
</protein>
<evidence type="ECO:0008006" key="3">
    <source>
        <dbReference type="Google" id="ProtNLM"/>
    </source>
</evidence>
<accession>A2DF43</accession>
<reference evidence="1" key="1">
    <citation type="submission" date="2006-10" db="EMBL/GenBank/DDBJ databases">
        <authorList>
            <person name="Amadeo P."/>
            <person name="Zhao Q."/>
            <person name="Wortman J."/>
            <person name="Fraser-Liggett C."/>
            <person name="Carlton J."/>
        </authorList>
    </citation>
    <scope>NUCLEOTIDE SEQUENCE</scope>
    <source>
        <strain evidence="1">G3</strain>
    </source>
</reference>
<keyword evidence="2" id="KW-1185">Reference proteome</keyword>
<dbReference type="KEGG" id="tva:5466583"/>
<gene>
    <name evidence="1" type="ORF">TVAG_172930</name>
</gene>
<dbReference type="RefSeq" id="XP_001582021.1">
    <property type="nucleotide sequence ID" value="XM_001581971.1"/>
</dbReference>
<dbReference type="VEuPathDB" id="TrichDB:TVAGG3_0531930"/>
<dbReference type="VEuPathDB" id="TrichDB:TVAG_172930"/>
<proteinExistence type="predicted"/>
<dbReference type="SMR" id="A2DF43"/>
<dbReference type="Proteomes" id="UP000001542">
    <property type="component" value="Unassembled WGS sequence"/>
</dbReference>